<gene>
    <name evidence="1" type="ORF">J2Z22_001844</name>
</gene>
<dbReference type="RefSeq" id="WP_025698897.1">
    <property type="nucleotide sequence ID" value="NZ_JAUSUY010000006.1"/>
</dbReference>
<evidence type="ECO:0000313" key="1">
    <source>
        <dbReference type="EMBL" id="MDT3426318.1"/>
    </source>
</evidence>
<accession>A0ABU3H668</accession>
<reference evidence="1 2" key="1">
    <citation type="submission" date="2023-07" db="EMBL/GenBank/DDBJ databases">
        <title>Genomic Encyclopedia of Type Strains, Phase IV (KMG-IV): sequencing the most valuable type-strain genomes for metagenomic binning, comparative biology and taxonomic classification.</title>
        <authorList>
            <person name="Goeker M."/>
        </authorList>
    </citation>
    <scope>NUCLEOTIDE SEQUENCE [LARGE SCALE GENOMIC DNA]</scope>
    <source>
        <strain evidence="1 2">T98</strain>
    </source>
</reference>
<sequence length="232" mass="25873">MENETKAAAPFTFGDAAELVANIGLLPLAPLIPEHPSLKGLTREEDWHTDTELDPWKWRVRFPGEGTAAYGKFLKKKAVLVAREWFPYFAAAFGSALTLKERYDNGLSGREALTILEIIEENEGIETRQLRASAEMKAKEKKTAFDNALNELQGSVDIVISGVRPRLNADGEKNGWNSTSFETAAHWMRESGMAPFAGDKEEAIAWLKARIEPVWTPAAATWIQKIWAKTTK</sequence>
<keyword evidence="2" id="KW-1185">Reference proteome</keyword>
<name>A0ABU3H668_9BACL</name>
<dbReference type="Proteomes" id="UP001248709">
    <property type="component" value="Unassembled WGS sequence"/>
</dbReference>
<organism evidence="1 2">
    <name type="scientific">Paenibacillus forsythiae</name>
    <dbReference type="NCBI Taxonomy" id="365616"/>
    <lineage>
        <taxon>Bacteria</taxon>
        <taxon>Bacillati</taxon>
        <taxon>Bacillota</taxon>
        <taxon>Bacilli</taxon>
        <taxon>Bacillales</taxon>
        <taxon>Paenibacillaceae</taxon>
        <taxon>Paenibacillus</taxon>
    </lineage>
</organism>
<dbReference type="Pfam" id="PF24741">
    <property type="entry name" value="AlkZ-rel"/>
    <property type="match status" value="1"/>
</dbReference>
<dbReference type="EMBL" id="JAUSUY010000006">
    <property type="protein sequence ID" value="MDT3426318.1"/>
    <property type="molecule type" value="Genomic_DNA"/>
</dbReference>
<dbReference type="InterPro" id="IPR056298">
    <property type="entry name" value="AlkZ-rel"/>
</dbReference>
<protein>
    <submittedName>
        <fullName evidence="1">Uncharacterized protein</fullName>
    </submittedName>
</protein>
<evidence type="ECO:0000313" key="2">
    <source>
        <dbReference type="Proteomes" id="UP001248709"/>
    </source>
</evidence>
<comment type="caution">
    <text evidence="1">The sequence shown here is derived from an EMBL/GenBank/DDBJ whole genome shotgun (WGS) entry which is preliminary data.</text>
</comment>
<proteinExistence type="predicted"/>